<dbReference type="Pfam" id="PF13302">
    <property type="entry name" value="Acetyltransf_3"/>
    <property type="match status" value="1"/>
</dbReference>
<protein>
    <submittedName>
        <fullName evidence="5">GNAT family N-acetyltransferase</fullName>
    </submittedName>
</protein>
<keyword evidence="1" id="KW-0808">Transferase</keyword>
<dbReference type="RefSeq" id="WP_332289273.1">
    <property type="nucleotide sequence ID" value="NZ_JAZIBG010000024.1"/>
</dbReference>
<feature type="domain" description="N-acetyltransferase" evidence="4">
    <location>
        <begin position="15"/>
        <end position="180"/>
    </location>
</feature>
<evidence type="ECO:0000256" key="2">
    <source>
        <dbReference type="ARBA" id="ARBA00023315"/>
    </source>
</evidence>
<dbReference type="SUPFAM" id="SSF55729">
    <property type="entry name" value="Acyl-CoA N-acyltransferases (Nat)"/>
    <property type="match status" value="1"/>
</dbReference>
<dbReference type="InterPro" id="IPR051531">
    <property type="entry name" value="N-acetyltransferase"/>
</dbReference>
<keyword evidence="2" id="KW-0012">Acyltransferase</keyword>
<dbReference type="GO" id="GO:0016747">
    <property type="term" value="F:acyltransferase activity, transferring groups other than amino-acyl groups"/>
    <property type="evidence" value="ECO:0007669"/>
    <property type="project" value="InterPro"/>
</dbReference>
<dbReference type="Proteomes" id="UP001336250">
    <property type="component" value="Unassembled WGS sequence"/>
</dbReference>
<accession>A0AAW9QI86</accession>
<keyword evidence="6" id="KW-1185">Reference proteome</keyword>
<dbReference type="InterPro" id="IPR016181">
    <property type="entry name" value="Acyl_CoA_acyltransferase"/>
</dbReference>
<proteinExistence type="inferred from homology"/>
<evidence type="ECO:0000313" key="5">
    <source>
        <dbReference type="EMBL" id="MEF7614305.1"/>
    </source>
</evidence>
<dbReference type="PANTHER" id="PTHR43792:SF8">
    <property type="entry name" value="[RIBOSOMAL PROTEIN US5]-ALANINE N-ACETYLTRANSFERASE"/>
    <property type="match status" value="1"/>
</dbReference>
<reference evidence="5 6" key="1">
    <citation type="submission" date="2024-02" db="EMBL/GenBank/DDBJ databases">
        <title>Genome sequence of Aquincola sp. MAHUQ-54.</title>
        <authorList>
            <person name="Huq M.A."/>
        </authorList>
    </citation>
    <scope>NUCLEOTIDE SEQUENCE [LARGE SCALE GENOMIC DNA]</scope>
    <source>
        <strain evidence="5 6">MAHUQ-54</strain>
    </source>
</reference>
<dbReference type="AlphaFoldDB" id="A0AAW9QI86"/>
<evidence type="ECO:0000313" key="6">
    <source>
        <dbReference type="Proteomes" id="UP001336250"/>
    </source>
</evidence>
<dbReference type="PANTHER" id="PTHR43792">
    <property type="entry name" value="GNAT FAMILY, PUTATIVE (AFU_ORTHOLOGUE AFUA_3G00765)-RELATED-RELATED"/>
    <property type="match status" value="1"/>
</dbReference>
<dbReference type="InterPro" id="IPR000182">
    <property type="entry name" value="GNAT_dom"/>
</dbReference>
<evidence type="ECO:0000256" key="3">
    <source>
        <dbReference type="ARBA" id="ARBA00038502"/>
    </source>
</evidence>
<gene>
    <name evidence="5" type="ORF">V4F39_10330</name>
</gene>
<dbReference type="EMBL" id="JAZIBG010000024">
    <property type="protein sequence ID" value="MEF7614305.1"/>
    <property type="molecule type" value="Genomic_DNA"/>
</dbReference>
<organism evidence="5 6">
    <name type="scientific">Aquincola agrisoli</name>
    <dbReference type="NCBI Taxonomy" id="3119538"/>
    <lineage>
        <taxon>Bacteria</taxon>
        <taxon>Pseudomonadati</taxon>
        <taxon>Pseudomonadota</taxon>
        <taxon>Betaproteobacteria</taxon>
        <taxon>Burkholderiales</taxon>
        <taxon>Sphaerotilaceae</taxon>
        <taxon>Aquincola</taxon>
    </lineage>
</organism>
<comment type="similarity">
    <text evidence="3">Belongs to the acetyltransferase family. RimJ subfamily.</text>
</comment>
<dbReference type="Gene3D" id="3.40.630.30">
    <property type="match status" value="1"/>
</dbReference>
<sequence>MIDRQPLPTLTGERCSLRELTVADAPSLQRNANDVDVWRNMFEGFPHPYTMVDAITWCDGGARESRYGLVWGIDVGGQVIGCANVTPQEGPLRCNAEVGYWIGQPHWRHGIATEALGLVTAWTWRALPDITRLYAPIFAWNTGSQAVARKCGYLKEADMPRSAIKDGRVIDRVQYAIYRP</sequence>
<name>A0AAW9QI86_9BURK</name>
<dbReference type="PROSITE" id="PS51186">
    <property type="entry name" value="GNAT"/>
    <property type="match status" value="1"/>
</dbReference>
<evidence type="ECO:0000256" key="1">
    <source>
        <dbReference type="ARBA" id="ARBA00022679"/>
    </source>
</evidence>
<comment type="caution">
    <text evidence="5">The sequence shown here is derived from an EMBL/GenBank/DDBJ whole genome shotgun (WGS) entry which is preliminary data.</text>
</comment>
<evidence type="ECO:0000259" key="4">
    <source>
        <dbReference type="PROSITE" id="PS51186"/>
    </source>
</evidence>